<dbReference type="AlphaFoldDB" id="A0A245ZSP0"/>
<dbReference type="Pfam" id="PF04338">
    <property type="entry name" value="DUF481"/>
    <property type="match status" value="1"/>
</dbReference>
<gene>
    <name evidence="1" type="ORF">SPMU_11060</name>
</gene>
<accession>A0A245ZSP0</accession>
<dbReference type="InterPro" id="IPR007433">
    <property type="entry name" value="DUF481"/>
</dbReference>
<name>A0A245ZSP0_9SPHN</name>
<sequence length="301" mass="32506">MIFALLLASSALVNDGATGSADQVEIPPPIRAMLDAAIASDNEGEVATIVKYARAADPASGDEVLRIADAWRAVRAKDRETRIVRAGWKDLWTGRAQVGGFITTGNSSTAGVTGVLDLTREGLEWRHKLRGQADYQRSLGVTTREHYLAAYEPNWKIDSRRYVYGALQYESDRFFGYSDRYSASAGAGYSAVQTPAVTLNLELGPAFRHTQFTDETVQSSIAARGSVDLGLKLSPGLSVTQDASAYLQRYNSTVSSTTALAAKLIGPLSAQVSYTVQYESEPPLGRVSTDTTSRASLVYTF</sequence>
<proteinExistence type="predicted"/>
<keyword evidence="2" id="KW-1185">Reference proteome</keyword>
<dbReference type="RefSeq" id="WP_245832770.1">
    <property type="nucleotide sequence ID" value="NZ_NBBJ01000001.1"/>
</dbReference>
<comment type="caution">
    <text evidence="1">The sequence shown here is derived from an EMBL/GenBank/DDBJ whole genome shotgun (WGS) entry which is preliminary data.</text>
</comment>
<dbReference type="EMBL" id="NBBJ01000001">
    <property type="protein sequence ID" value="OWK32764.1"/>
    <property type="molecule type" value="Genomic_DNA"/>
</dbReference>
<protein>
    <recommendedName>
        <fullName evidence="3">Salt-induced outer membrane protein</fullName>
    </recommendedName>
</protein>
<evidence type="ECO:0000313" key="2">
    <source>
        <dbReference type="Proteomes" id="UP000197783"/>
    </source>
</evidence>
<reference evidence="1 2" key="1">
    <citation type="submission" date="2017-03" db="EMBL/GenBank/DDBJ databases">
        <title>Genome sequence of Sphingomonas mucosissima DSM 17494.</title>
        <authorList>
            <person name="Poehlein A."/>
            <person name="Wuebbeler J.H."/>
            <person name="Steinbuechel A."/>
            <person name="Daniel R."/>
        </authorList>
    </citation>
    <scope>NUCLEOTIDE SEQUENCE [LARGE SCALE GENOMIC DNA]</scope>
    <source>
        <strain evidence="1 2">DSM 17494</strain>
    </source>
</reference>
<evidence type="ECO:0008006" key="3">
    <source>
        <dbReference type="Google" id="ProtNLM"/>
    </source>
</evidence>
<organism evidence="1 2">
    <name type="scientific">Sphingomonas mucosissima</name>
    <dbReference type="NCBI Taxonomy" id="370959"/>
    <lineage>
        <taxon>Bacteria</taxon>
        <taxon>Pseudomonadati</taxon>
        <taxon>Pseudomonadota</taxon>
        <taxon>Alphaproteobacteria</taxon>
        <taxon>Sphingomonadales</taxon>
        <taxon>Sphingomonadaceae</taxon>
        <taxon>Sphingomonas</taxon>
    </lineage>
</organism>
<evidence type="ECO:0000313" key="1">
    <source>
        <dbReference type="EMBL" id="OWK32764.1"/>
    </source>
</evidence>
<dbReference type="Proteomes" id="UP000197783">
    <property type="component" value="Unassembled WGS sequence"/>
</dbReference>